<dbReference type="InterPro" id="IPR011009">
    <property type="entry name" value="Kinase-like_dom_sf"/>
</dbReference>
<dbReference type="PROSITE" id="PS50011">
    <property type="entry name" value="PROTEIN_KINASE_DOM"/>
    <property type="match status" value="1"/>
</dbReference>
<dbReference type="Pfam" id="PF00069">
    <property type="entry name" value="Pkinase"/>
    <property type="match status" value="1"/>
</dbReference>
<evidence type="ECO:0000256" key="7">
    <source>
        <dbReference type="ARBA" id="ARBA00047899"/>
    </source>
</evidence>
<feature type="compositionally biased region" description="Low complexity" evidence="10">
    <location>
        <begin position="219"/>
        <end position="251"/>
    </location>
</feature>
<keyword evidence="13" id="KW-1185">Reference proteome</keyword>
<keyword evidence="5" id="KW-0418">Kinase</keyword>
<feature type="compositionally biased region" description="Basic and acidic residues" evidence="10">
    <location>
        <begin position="95"/>
        <end position="104"/>
    </location>
</feature>
<gene>
    <name evidence="12" type="ORF">BASA50_005139</name>
</gene>
<keyword evidence="4 9" id="KW-0547">Nucleotide-binding</keyword>
<keyword evidence="3" id="KW-0808">Transferase</keyword>
<accession>A0ABQ8FDK0</accession>
<comment type="catalytic activity">
    <reaction evidence="8">
        <text>L-seryl-[protein] + ATP = O-phospho-L-seryl-[protein] + ADP + H(+)</text>
        <dbReference type="Rhea" id="RHEA:17989"/>
        <dbReference type="Rhea" id="RHEA-COMP:9863"/>
        <dbReference type="Rhea" id="RHEA-COMP:11604"/>
        <dbReference type="ChEBI" id="CHEBI:15378"/>
        <dbReference type="ChEBI" id="CHEBI:29999"/>
        <dbReference type="ChEBI" id="CHEBI:30616"/>
        <dbReference type="ChEBI" id="CHEBI:83421"/>
        <dbReference type="ChEBI" id="CHEBI:456216"/>
        <dbReference type="EC" id="2.7.11.1"/>
    </reaction>
</comment>
<evidence type="ECO:0000256" key="1">
    <source>
        <dbReference type="ARBA" id="ARBA00012513"/>
    </source>
</evidence>
<evidence type="ECO:0000256" key="9">
    <source>
        <dbReference type="PROSITE-ProRule" id="PRU10141"/>
    </source>
</evidence>
<feature type="compositionally biased region" description="Basic and acidic residues" evidence="10">
    <location>
        <begin position="345"/>
        <end position="360"/>
    </location>
</feature>
<comment type="caution">
    <text evidence="12">The sequence shown here is derived from an EMBL/GenBank/DDBJ whole genome shotgun (WGS) entry which is preliminary data.</text>
</comment>
<reference evidence="12 13" key="1">
    <citation type="submission" date="2021-02" db="EMBL/GenBank/DDBJ databases">
        <title>Variation within the Batrachochytrium salamandrivorans European outbreak.</title>
        <authorList>
            <person name="Kelly M."/>
            <person name="Pasmans F."/>
            <person name="Shea T.P."/>
            <person name="Munoz J.F."/>
            <person name="Carranza S."/>
            <person name="Cuomo C.A."/>
            <person name="Martel A."/>
        </authorList>
    </citation>
    <scope>NUCLEOTIDE SEQUENCE [LARGE SCALE GENOMIC DNA]</scope>
    <source>
        <strain evidence="12 13">AMFP18/2</strain>
    </source>
</reference>
<feature type="domain" description="Protein kinase" evidence="11">
    <location>
        <begin position="457"/>
        <end position="721"/>
    </location>
</feature>
<evidence type="ECO:0000313" key="13">
    <source>
        <dbReference type="Proteomes" id="UP001648503"/>
    </source>
</evidence>
<dbReference type="CDD" id="cd13994">
    <property type="entry name" value="STKc_HAL4_like"/>
    <property type="match status" value="1"/>
</dbReference>
<feature type="region of interest" description="Disordered" evidence="10">
    <location>
        <begin position="1"/>
        <end position="116"/>
    </location>
</feature>
<dbReference type="PANTHER" id="PTHR24346:SF107">
    <property type="entry name" value="SERINE_THREONINE-PROTEIN KINASE CHK1"/>
    <property type="match status" value="1"/>
</dbReference>
<dbReference type="SMART" id="SM00220">
    <property type="entry name" value="S_TKc"/>
    <property type="match status" value="1"/>
</dbReference>
<organism evidence="12 13">
    <name type="scientific">Batrachochytrium salamandrivorans</name>
    <dbReference type="NCBI Taxonomy" id="1357716"/>
    <lineage>
        <taxon>Eukaryota</taxon>
        <taxon>Fungi</taxon>
        <taxon>Fungi incertae sedis</taxon>
        <taxon>Chytridiomycota</taxon>
        <taxon>Chytridiomycota incertae sedis</taxon>
        <taxon>Chytridiomycetes</taxon>
        <taxon>Rhizophydiales</taxon>
        <taxon>Rhizophydiales incertae sedis</taxon>
        <taxon>Batrachochytrium</taxon>
    </lineage>
</organism>
<dbReference type="PROSITE" id="PS00108">
    <property type="entry name" value="PROTEIN_KINASE_ST"/>
    <property type="match status" value="1"/>
</dbReference>
<sequence length="743" mass="81149">MSTFNTEVWDPMLLSTSGSLSQSQSQSSSRRNTHSMSISMSSSGSGPMAANSNNGSTSSLTNGGSSSKGQSDSNGHHGMSNVLSMSMAAISGSHGSKDLSDPSFKRPSPTSPVIAPKKTGIMYRIFQLGDATPPEHHEMDPHDLHNKSLAHVPNSLWGRSRRSFSGSEAESDDPDSDDSGVSSNRSGASERLGRKSSIGEAMDHIIKRAGNAPFRQKALPQLLVPSPQLPQSKQLTQQLSLLQTQSSASQSGHDSQRDRVKRQPSKKGIFSMGAGDDSSDFESDLEESSQRKPTRGNLFKDLLHGARPRKTSTTSKPSSPSLLSPSGGFGHDLHHSEPSSPIGSDHSHAPEPKPESHNIFKDLLSPRSKRTPPAASHADSLVRSSVTSSVTSNHNAKVQAHLRDPESSASTTPISSTPISGYLQPPLSSYMSMERKSSTSSLPRSGSSEVSLAEKYGKTEDVIGRGAYATVKLCCPLNSKEKFAVKEFRKRRKDESQKEYVKKLVAEFCISSSLDHDNIVKTVDLIQDSKRQWCVVMEYCAGGDLFSRIQNGSLKSYAEMNCFFMQLVHGVQFLHSMGVSHRDLKPENLLIDASGRILKITDFGVSQVFRDPFGTVCKKTRGIVGSGPYIAPEEFTSLEYDSEPVDVWSIGIILFVVVSNSILWKTAIASDPRYKTFLDTKTRFAPFERLHHGPKDMLYKILKPDPKERIKLSEILMDDWSKSISVCTGRNAHTVDHTHDSNK</sequence>
<protein>
    <recommendedName>
        <fullName evidence="1">non-specific serine/threonine protein kinase</fullName>
        <ecNumber evidence="1">2.7.11.1</ecNumber>
    </recommendedName>
</protein>
<feature type="region of interest" description="Disordered" evidence="10">
    <location>
        <begin position="160"/>
        <end position="450"/>
    </location>
</feature>
<proteinExistence type="predicted"/>
<feature type="compositionally biased region" description="Acidic residues" evidence="10">
    <location>
        <begin position="169"/>
        <end position="178"/>
    </location>
</feature>
<feature type="binding site" evidence="9">
    <location>
        <position position="486"/>
    </location>
    <ligand>
        <name>ATP</name>
        <dbReference type="ChEBI" id="CHEBI:30616"/>
    </ligand>
</feature>
<evidence type="ECO:0000256" key="6">
    <source>
        <dbReference type="ARBA" id="ARBA00022840"/>
    </source>
</evidence>
<dbReference type="PROSITE" id="PS00107">
    <property type="entry name" value="PROTEIN_KINASE_ATP"/>
    <property type="match status" value="1"/>
</dbReference>
<evidence type="ECO:0000259" key="11">
    <source>
        <dbReference type="PROSITE" id="PS50011"/>
    </source>
</evidence>
<dbReference type="Proteomes" id="UP001648503">
    <property type="component" value="Unassembled WGS sequence"/>
</dbReference>
<feature type="compositionally biased region" description="Low complexity" evidence="10">
    <location>
        <begin position="438"/>
        <end position="448"/>
    </location>
</feature>
<dbReference type="PANTHER" id="PTHR24346">
    <property type="entry name" value="MAP/MICROTUBULE AFFINITY-REGULATING KINASE"/>
    <property type="match status" value="1"/>
</dbReference>
<evidence type="ECO:0000256" key="8">
    <source>
        <dbReference type="ARBA" id="ARBA00048679"/>
    </source>
</evidence>
<evidence type="ECO:0000256" key="4">
    <source>
        <dbReference type="ARBA" id="ARBA00022741"/>
    </source>
</evidence>
<dbReference type="EMBL" id="JAFCIX010000227">
    <property type="protein sequence ID" value="KAH6596433.1"/>
    <property type="molecule type" value="Genomic_DNA"/>
</dbReference>
<evidence type="ECO:0000256" key="2">
    <source>
        <dbReference type="ARBA" id="ARBA00022527"/>
    </source>
</evidence>
<evidence type="ECO:0000256" key="3">
    <source>
        <dbReference type="ARBA" id="ARBA00022679"/>
    </source>
</evidence>
<dbReference type="InterPro" id="IPR000719">
    <property type="entry name" value="Prot_kinase_dom"/>
</dbReference>
<evidence type="ECO:0000313" key="12">
    <source>
        <dbReference type="EMBL" id="KAH6596433.1"/>
    </source>
</evidence>
<dbReference type="SUPFAM" id="SSF56112">
    <property type="entry name" value="Protein kinase-like (PK-like)"/>
    <property type="match status" value="1"/>
</dbReference>
<comment type="catalytic activity">
    <reaction evidence="7">
        <text>L-threonyl-[protein] + ATP = O-phospho-L-threonyl-[protein] + ADP + H(+)</text>
        <dbReference type="Rhea" id="RHEA:46608"/>
        <dbReference type="Rhea" id="RHEA-COMP:11060"/>
        <dbReference type="Rhea" id="RHEA-COMP:11605"/>
        <dbReference type="ChEBI" id="CHEBI:15378"/>
        <dbReference type="ChEBI" id="CHEBI:30013"/>
        <dbReference type="ChEBI" id="CHEBI:30616"/>
        <dbReference type="ChEBI" id="CHEBI:61977"/>
        <dbReference type="ChEBI" id="CHEBI:456216"/>
        <dbReference type="EC" id="2.7.11.1"/>
    </reaction>
</comment>
<feature type="compositionally biased region" description="Low complexity" evidence="10">
    <location>
        <begin position="13"/>
        <end position="69"/>
    </location>
</feature>
<dbReference type="Gene3D" id="1.10.510.10">
    <property type="entry name" value="Transferase(Phosphotransferase) domain 1"/>
    <property type="match status" value="1"/>
</dbReference>
<keyword evidence="6 9" id="KW-0067">ATP-binding</keyword>
<dbReference type="InterPro" id="IPR008271">
    <property type="entry name" value="Ser/Thr_kinase_AS"/>
</dbReference>
<dbReference type="InterPro" id="IPR017441">
    <property type="entry name" value="Protein_kinase_ATP_BS"/>
</dbReference>
<name>A0ABQ8FDK0_9FUNG</name>
<dbReference type="EC" id="2.7.11.1" evidence="1"/>
<evidence type="ECO:0000256" key="10">
    <source>
        <dbReference type="SAM" id="MobiDB-lite"/>
    </source>
</evidence>
<evidence type="ECO:0000256" key="5">
    <source>
        <dbReference type="ARBA" id="ARBA00022777"/>
    </source>
</evidence>
<feature type="compositionally biased region" description="Acidic residues" evidence="10">
    <location>
        <begin position="277"/>
        <end position="287"/>
    </location>
</feature>
<keyword evidence="2" id="KW-0723">Serine/threonine-protein kinase</keyword>
<feature type="compositionally biased region" description="Low complexity" evidence="10">
    <location>
        <begin position="407"/>
        <end position="420"/>
    </location>
</feature>
<feature type="compositionally biased region" description="Low complexity" evidence="10">
    <location>
        <begin position="311"/>
        <end position="326"/>
    </location>
</feature>